<organism evidence="3 4">
    <name type="scientific">Taxus chinensis</name>
    <name type="common">Chinese yew</name>
    <name type="synonym">Taxus wallichiana var. chinensis</name>
    <dbReference type="NCBI Taxonomy" id="29808"/>
    <lineage>
        <taxon>Eukaryota</taxon>
        <taxon>Viridiplantae</taxon>
        <taxon>Streptophyta</taxon>
        <taxon>Embryophyta</taxon>
        <taxon>Tracheophyta</taxon>
        <taxon>Spermatophyta</taxon>
        <taxon>Pinopsida</taxon>
        <taxon>Pinidae</taxon>
        <taxon>Conifers II</taxon>
        <taxon>Cupressales</taxon>
        <taxon>Taxaceae</taxon>
        <taxon>Taxus</taxon>
    </lineage>
</organism>
<accession>A0AA38FRJ8</accession>
<evidence type="ECO:0000259" key="2">
    <source>
        <dbReference type="Pfam" id="PF20680"/>
    </source>
</evidence>
<feature type="non-terminal residue" evidence="3">
    <location>
        <position position="235"/>
    </location>
</feature>
<protein>
    <recommendedName>
        <fullName evidence="2">DUF6817 domain-containing protein</fullName>
    </recommendedName>
</protein>
<sequence length="235" mass="26237">AAIWALLGSHVRSCANSYVAIWPLALPPPVALPPSLANIRSLGRLDLSKNQHNPIERHSHLRFGQAAGHEMASVVLFCIGGNNFDSGSCLVLQKIPQFFPCRGSVLVEVGASECSQKHGNFFQHLMDVYRNLKLWNAPDSIARCGLFHSAYSNSYVNLVISKPNVDRQKMRDLIGDEVEELVDMFCIVPRQPLIHDNMLFQFSDEDLVSALKEAEKSLQEAEADDLELQKLQLEE</sequence>
<evidence type="ECO:0000313" key="4">
    <source>
        <dbReference type="Proteomes" id="UP000824469"/>
    </source>
</evidence>
<reference evidence="3 4" key="1">
    <citation type="journal article" date="2021" name="Nat. Plants">
        <title>The Taxus genome provides insights into paclitaxel biosynthesis.</title>
        <authorList>
            <person name="Xiong X."/>
            <person name="Gou J."/>
            <person name="Liao Q."/>
            <person name="Li Y."/>
            <person name="Zhou Q."/>
            <person name="Bi G."/>
            <person name="Li C."/>
            <person name="Du R."/>
            <person name="Wang X."/>
            <person name="Sun T."/>
            <person name="Guo L."/>
            <person name="Liang H."/>
            <person name="Lu P."/>
            <person name="Wu Y."/>
            <person name="Zhang Z."/>
            <person name="Ro D.K."/>
            <person name="Shang Y."/>
            <person name="Huang S."/>
            <person name="Yan J."/>
        </authorList>
    </citation>
    <scope>NUCLEOTIDE SEQUENCE [LARGE SCALE GENOMIC DNA]</scope>
    <source>
        <strain evidence="3">Ta-2019</strain>
    </source>
</reference>
<dbReference type="PANTHER" id="PTHR37391">
    <property type="entry name" value="E3 UBIQUITIN-PROTEIN LIGASE"/>
    <property type="match status" value="1"/>
</dbReference>
<dbReference type="Pfam" id="PF20680">
    <property type="entry name" value="DUF6817"/>
    <property type="match status" value="1"/>
</dbReference>
<feature type="coiled-coil region" evidence="1">
    <location>
        <begin position="204"/>
        <end position="234"/>
    </location>
</feature>
<dbReference type="PANTHER" id="PTHR37391:SF2">
    <property type="entry name" value="E3 UBIQUITIN-PROTEIN LIGASE"/>
    <property type="match status" value="1"/>
</dbReference>
<name>A0AA38FRJ8_TAXCH</name>
<dbReference type="EMBL" id="JAHRHJ020000007">
    <property type="protein sequence ID" value="KAH9308378.1"/>
    <property type="molecule type" value="Genomic_DNA"/>
</dbReference>
<feature type="domain" description="DUF6817" evidence="2">
    <location>
        <begin position="106"/>
        <end position="190"/>
    </location>
</feature>
<dbReference type="InterPro" id="IPR049202">
    <property type="entry name" value="DUF6817"/>
</dbReference>
<comment type="caution">
    <text evidence="3">The sequence shown here is derived from an EMBL/GenBank/DDBJ whole genome shotgun (WGS) entry which is preliminary data.</text>
</comment>
<gene>
    <name evidence="3" type="ORF">KI387_036289</name>
</gene>
<evidence type="ECO:0000256" key="1">
    <source>
        <dbReference type="SAM" id="Coils"/>
    </source>
</evidence>
<keyword evidence="1" id="KW-0175">Coiled coil</keyword>
<dbReference type="AlphaFoldDB" id="A0AA38FRJ8"/>
<proteinExistence type="predicted"/>
<keyword evidence="4" id="KW-1185">Reference proteome</keyword>
<evidence type="ECO:0000313" key="3">
    <source>
        <dbReference type="EMBL" id="KAH9308378.1"/>
    </source>
</evidence>
<dbReference type="Proteomes" id="UP000824469">
    <property type="component" value="Unassembled WGS sequence"/>
</dbReference>